<dbReference type="GO" id="GO:0042732">
    <property type="term" value="P:D-xylose metabolic process"/>
    <property type="evidence" value="ECO:0007669"/>
    <property type="project" value="UniProtKB-KW"/>
</dbReference>
<dbReference type="STRING" id="39482.ERS852491_02758"/>
<dbReference type="InterPro" id="IPR043129">
    <property type="entry name" value="ATPase_NBD"/>
</dbReference>
<keyword evidence="3" id="KW-0119">Carbohydrate metabolism</keyword>
<dbReference type="InterPro" id="IPR000600">
    <property type="entry name" value="ROK"/>
</dbReference>
<dbReference type="InterPro" id="IPR036388">
    <property type="entry name" value="WH-like_DNA-bd_sf"/>
</dbReference>
<proteinExistence type="inferred from homology"/>
<protein>
    <submittedName>
        <fullName evidence="4">N-acetylmannosamine kinase</fullName>
        <ecNumber evidence="4">2.7.1.60</ecNumber>
    </submittedName>
</protein>
<keyword evidence="3" id="KW-0859">Xylose metabolism</keyword>
<dbReference type="RefSeq" id="WP_050640461.1">
    <property type="nucleotide sequence ID" value="NZ_CYZU01000025.1"/>
</dbReference>
<evidence type="ECO:0000256" key="3">
    <source>
        <dbReference type="ARBA" id="ARBA00022629"/>
    </source>
</evidence>
<dbReference type="Proteomes" id="UP000095544">
    <property type="component" value="Unassembled WGS sequence"/>
</dbReference>
<sequence>MKYTESMRESEKLTPKELKIINRQKVYTYLYQVKKSSKQEIAQALGLSIPTVAQSLNIFMEQDFARVLGEYESTGGRKAQIFGFNHLARIAIGVEVLKEGVQIVAVDLYGTILKEAFWQIEFKNCDAYYRRLGDMINQFTHSLNYPQAQNLGICITVQGLVSSDGETITFSEILNCTGVSRSTYQQYLELPCRLIHDTEAAALSESWQRSDLENAVYLSLNRNFGGILIMKEHTFTGRDLGNGIIEHLCLDPNGPLCYCGKQGCVETYCSADSLKNAMQMEFPLFFSRVHGGDPRCCKIWRNYLHKLALTIDNIRMIVDCDFILGGFLLQYMNANDIALLTRYVKEQCAFDSPHFTLKLSQYGSKSASLGAAISLIERFFDQLNWQ</sequence>
<reference evidence="4 5" key="1">
    <citation type="submission" date="2015-09" db="EMBL/GenBank/DDBJ databases">
        <authorList>
            <consortium name="Pathogen Informatics"/>
        </authorList>
    </citation>
    <scope>NUCLEOTIDE SEQUENCE [LARGE SCALE GENOMIC DNA]</scope>
    <source>
        <strain evidence="4 5">2789STDY5834876</strain>
    </source>
</reference>
<keyword evidence="4" id="KW-0418">Kinase</keyword>
<gene>
    <name evidence="4" type="primary">nanK</name>
    <name evidence="4" type="ORF">ERS852491_02758</name>
</gene>
<evidence type="ECO:0000256" key="1">
    <source>
        <dbReference type="ARBA" id="ARBA00002486"/>
    </source>
</evidence>
<keyword evidence="4" id="KW-0808">Transferase</keyword>
<comment type="function">
    <text evidence="1">Transcriptional repressor of xylose-utilizing enzymes.</text>
</comment>
<dbReference type="PANTHER" id="PTHR18964">
    <property type="entry name" value="ROK (REPRESSOR, ORF, KINASE) FAMILY"/>
    <property type="match status" value="1"/>
</dbReference>
<dbReference type="PANTHER" id="PTHR18964:SF149">
    <property type="entry name" value="BIFUNCTIONAL UDP-N-ACETYLGLUCOSAMINE 2-EPIMERASE_N-ACETYLMANNOSAMINE KINASE"/>
    <property type="match status" value="1"/>
</dbReference>
<comment type="similarity">
    <text evidence="2">Belongs to the ROK (NagC/XylR) family.</text>
</comment>
<evidence type="ECO:0000313" key="4">
    <source>
        <dbReference type="EMBL" id="CUO62000.1"/>
    </source>
</evidence>
<evidence type="ECO:0000313" key="5">
    <source>
        <dbReference type="Proteomes" id="UP000095544"/>
    </source>
</evidence>
<accession>A0A174GM73</accession>
<dbReference type="GO" id="GO:0009384">
    <property type="term" value="F:N-acylmannosamine kinase activity"/>
    <property type="evidence" value="ECO:0007669"/>
    <property type="project" value="UniProtKB-EC"/>
</dbReference>
<evidence type="ECO:0000256" key="2">
    <source>
        <dbReference type="ARBA" id="ARBA00006479"/>
    </source>
</evidence>
<dbReference type="Gene3D" id="3.30.420.40">
    <property type="match status" value="2"/>
</dbReference>
<dbReference type="OrthoDB" id="9796533at2"/>
<dbReference type="AlphaFoldDB" id="A0A174GM73"/>
<dbReference type="InterPro" id="IPR036390">
    <property type="entry name" value="WH_DNA-bd_sf"/>
</dbReference>
<dbReference type="SUPFAM" id="SSF53067">
    <property type="entry name" value="Actin-like ATPase domain"/>
    <property type="match status" value="1"/>
</dbReference>
<dbReference type="EC" id="2.7.1.60" evidence="4"/>
<dbReference type="Gene3D" id="1.10.10.10">
    <property type="entry name" value="Winged helix-like DNA-binding domain superfamily/Winged helix DNA-binding domain"/>
    <property type="match status" value="1"/>
</dbReference>
<dbReference type="SUPFAM" id="SSF46785">
    <property type="entry name" value="Winged helix' DNA-binding domain"/>
    <property type="match status" value="1"/>
</dbReference>
<name>A0A174GM73_9FIRM</name>
<dbReference type="EMBL" id="CYZU01000025">
    <property type="protein sequence ID" value="CUO62000.1"/>
    <property type="molecule type" value="Genomic_DNA"/>
</dbReference>
<organism evidence="4 5">
    <name type="scientific">Faecalicatena contorta</name>
    <dbReference type="NCBI Taxonomy" id="39482"/>
    <lineage>
        <taxon>Bacteria</taxon>
        <taxon>Bacillati</taxon>
        <taxon>Bacillota</taxon>
        <taxon>Clostridia</taxon>
        <taxon>Lachnospirales</taxon>
        <taxon>Lachnospiraceae</taxon>
        <taxon>Faecalicatena</taxon>
    </lineage>
</organism>
<dbReference type="Pfam" id="PF00480">
    <property type="entry name" value="ROK"/>
    <property type="match status" value="1"/>
</dbReference>